<dbReference type="AlphaFoldDB" id="F6H9U5"/>
<dbReference type="Proteomes" id="UP000009183">
    <property type="component" value="Chromosome 19"/>
</dbReference>
<gene>
    <name evidence="1" type="ordered locus">VIT_19s0085g00710</name>
</gene>
<dbReference type="PaxDb" id="29760-VIT_19s0085g00710.t01"/>
<dbReference type="EMBL" id="FN595503">
    <property type="protein sequence ID" value="CCB48988.1"/>
    <property type="molecule type" value="Genomic_DNA"/>
</dbReference>
<keyword evidence="2" id="KW-1185">Reference proteome</keyword>
<name>F6H9U5_VITVI</name>
<evidence type="ECO:0000313" key="1">
    <source>
        <dbReference type="EMBL" id="CCB48988.1"/>
    </source>
</evidence>
<dbReference type="InParanoid" id="F6H9U5"/>
<accession>F6H9U5</accession>
<proteinExistence type="predicted"/>
<protein>
    <submittedName>
        <fullName evidence="1">Uncharacterized protein</fullName>
    </submittedName>
</protein>
<evidence type="ECO:0000313" key="2">
    <source>
        <dbReference type="Proteomes" id="UP000009183"/>
    </source>
</evidence>
<dbReference type="HOGENOM" id="CLU_3161059_0_0_1"/>
<sequence length="48" mass="5050">MADVPIHGVHGGMLSVPYDMARMPFRDAAVSQPIPIGGTGYCPCKCTT</sequence>
<reference evidence="2" key="1">
    <citation type="journal article" date="2007" name="Nature">
        <title>The grapevine genome sequence suggests ancestral hexaploidization in major angiosperm phyla.</title>
        <authorList>
            <consortium name="The French-Italian Public Consortium for Grapevine Genome Characterization."/>
            <person name="Jaillon O."/>
            <person name="Aury J.-M."/>
            <person name="Noel B."/>
            <person name="Policriti A."/>
            <person name="Clepet C."/>
            <person name="Casagrande A."/>
            <person name="Choisne N."/>
            <person name="Aubourg S."/>
            <person name="Vitulo N."/>
            <person name="Jubin C."/>
            <person name="Vezzi A."/>
            <person name="Legeai F."/>
            <person name="Hugueney P."/>
            <person name="Dasilva C."/>
            <person name="Horner D."/>
            <person name="Mica E."/>
            <person name="Jublot D."/>
            <person name="Poulain J."/>
            <person name="Bruyere C."/>
            <person name="Billault A."/>
            <person name="Segurens B."/>
            <person name="Gouyvenoux M."/>
            <person name="Ugarte E."/>
            <person name="Cattonaro F."/>
            <person name="Anthouard V."/>
            <person name="Vico V."/>
            <person name="Del Fabbro C."/>
            <person name="Alaux M."/>
            <person name="Di Gaspero G."/>
            <person name="Dumas V."/>
            <person name="Felice N."/>
            <person name="Paillard S."/>
            <person name="Juman I."/>
            <person name="Moroldo M."/>
            <person name="Scalabrin S."/>
            <person name="Canaguier A."/>
            <person name="Le Clainche I."/>
            <person name="Malacrida G."/>
            <person name="Durand E."/>
            <person name="Pesole G."/>
            <person name="Laucou V."/>
            <person name="Chatelet P."/>
            <person name="Merdinoglu D."/>
            <person name="Delledonne M."/>
            <person name="Pezzotti M."/>
            <person name="Lecharny A."/>
            <person name="Scarpelli C."/>
            <person name="Artiguenave F."/>
            <person name="Pe M.E."/>
            <person name="Valle G."/>
            <person name="Morgante M."/>
            <person name="Caboche M."/>
            <person name="Adam-Blondon A.-F."/>
            <person name="Weissenbach J."/>
            <person name="Quetier F."/>
            <person name="Wincker P."/>
        </authorList>
    </citation>
    <scope>NUCLEOTIDE SEQUENCE [LARGE SCALE GENOMIC DNA]</scope>
    <source>
        <strain evidence="2">cv. Pinot noir / PN40024</strain>
    </source>
</reference>
<organism evidence="1 2">
    <name type="scientific">Vitis vinifera</name>
    <name type="common">Grape</name>
    <dbReference type="NCBI Taxonomy" id="29760"/>
    <lineage>
        <taxon>Eukaryota</taxon>
        <taxon>Viridiplantae</taxon>
        <taxon>Streptophyta</taxon>
        <taxon>Embryophyta</taxon>
        <taxon>Tracheophyta</taxon>
        <taxon>Spermatophyta</taxon>
        <taxon>Magnoliopsida</taxon>
        <taxon>eudicotyledons</taxon>
        <taxon>Gunneridae</taxon>
        <taxon>Pentapetalae</taxon>
        <taxon>rosids</taxon>
        <taxon>Vitales</taxon>
        <taxon>Vitaceae</taxon>
        <taxon>Viteae</taxon>
        <taxon>Vitis</taxon>
    </lineage>
</organism>